<dbReference type="InterPro" id="IPR029045">
    <property type="entry name" value="ClpP/crotonase-like_dom_sf"/>
</dbReference>
<evidence type="ECO:0000256" key="1">
    <source>
        <dbReference type="SAM" id="SignalP"/>
    </source>
</evidence>
<sequence>MITQIITTLFFVLLVTSRCGASDNITSEVLVNEFISLDEKANYEHGNIVINGEVKTLEFSGTLFFRPSIFEEYQNLGVAFFGEDDTDPLVIMSTEDGEIPDFQKMEVNIPDTKNGYSCNNITHQTQKSTMIEQAAVFIVKAFGCTGKGKNAGSTNDINMKITQSVLVSGASKIEIIDGKAYLNTEIKINDHFLIIGDLGTKTYNQIFDLIVNNPEITTLVLGKIGGSIHDDINMQTGRLIRKAGLSIHADSTSNIASGGVDLFCSGKKRTAEDGAKFNVHSWSGDDGIEGGNLPIDSPLHDDQIAYFNEMLGNTIGKDFYFFTLNAASADEIHQMDKSEIILFHLLTE</sequence>
<comment type="caution">
    <text evidence="2">The sequence shown here is derived from an EMBL/GenBank/DDBJ whole genome shotgun (WGS) entry which is preliminary data.</text>
</comment>
<dbReference type="AlphaFoldDB" id="A0AA90NLM3"/>
<proteinExistence type="predicted"/>
<name>A0AA90NLM3_9GAMM</name>
<keyword evidence="1" id="KW-0732">Signal</keyword>
<feature type="signal peptide" evidence="1">
    <location>
        <begin position="1"/>
        <end position="21"/>
    </location>
</feature>
<evidence type="ECO:0000313" key="2">
    <source>
        <dbReference type="EMBL" id="MDP0588998.1"/>
    </source>
</evidence>
<dbReference type="EMBL" id="JASXSV010000009">
    <property type="protein sequence ID" value="MDP0588998.1"/>
    <property type="molecule type" value="Genomic_DNA"/>
</dbReference>
<reference evidence="2 3" key="1">
    <citation type="journal article" date="2023" name="bioRxiv">
        <title>An intranuclear bacterial parasite of deep-sea mussels expresses apoptosis inhibitors acquired from its host.</title>
        <authorList>
            <person name="Gonzalez Porras M.A."/>
            <person name="Assie A."/>
            <person name="Tietjen M."/>
            <person name="Violette M."/>
            <person name="Kleiner M."/>
            <person name="Gruber-Vodicka H."/>
            <person name="Dubilier N."/>
            <person name="Leisch N."/>
        </authorList>
    </citation>
    <scope>NUCLEOTIDE SEQUENCE [LARGE SCALE GENOMIC DNA]</scope>
    <source>
        <strain evidence="2">IAP13</strain>
    </source>
</reference>
<accession>A0AA90NLM3</accession>
<gene>
    <name evidence="2" type="ORF">QS748_07320</name>
</gene>
<organism evidence="2 3">
    <name type="scientific">Candidatus Endonucleibacter bathymodioli</name>
    <dbReference type="NCBI Taxonomy" id="539814"/>
    <lineage>
        <taxon>Bacteria</taxon>
        <taxon>Pseudomonadati</taxon>
        <taxon>Pseudomonadota</taxon>
        <taxon>Gammaproteobacteria</taxon>
        <taxon>Oceanospirillales</taxon>
        <taxon>Endozoicomonadaceae</taxon>
        <taxon>Candidatus Endonucleibacter</taxon>
    </lineage>
</organism>
<protein>
    <submittedName>
        <fullName evidence="2">Uncharacterized protein</fullName>
    </submittedName>
</protein>
<keyword evidence="3" id="KW-1185">Reference proteome</keyword>
<evidence type="ECO:0000313" key="3">
    <source>
        <dbReference type="Proteomes" id="UP001178148"/>
    </source>
</evidence>
<dbReference type="Proteomes" id="UP001178148">
    <property type="component" value="Unassembled WGS sequence"/>
</dbReference>
<feature type="chain" id="PRO_5041691783" evidence="1">
    <location>
        <begin position="22"/>
        <end position="348"/>
    </location>
</feature>
<dbReference type="SUPFAM" id="SSF52096">
    <property type="entry name" value="ClpP/crotonase"/>
    <property type="match status" value="1"/>
</dbReference>